<name>A0A4Z1BSZ0_9RHOB</name>
<protein>
    <recommendedName>
        <fullName evidence="3">L-glutamate gamma-semialdehyde dehydrogenase</fullName>
    </recommendedName>
</protein>
<comment type="caution">
    <text evidence="1">The sequence shown here is derived from an EMBL/GenBank/DDBJ whole genome shotgun (WGS) entry which is preliminary data.</text>
</comment>
<feature type="non-terminal residue" evidence="1">
    <location>
        <position position="1"/>
    </location>
</feature>
<organism evidence="1 2">
    <name type="scientific">Paracoccus liaowanqingii</name>
    <dbReference type="NCBI Taxonomy" id="2560053"/>
    <lineage>
        <taxon>Bacteria</taxon>
        <taxon>Pseudomonadati</taxon>
        <taxon>Pseudomonadota</taxon>
        <taxon>Alphaproteobacteria</taxon>
        <taxon>Rhodobacterales</taxon>
        <taxon>Paracoccaceae</taxon>
        <taxon>Paracoccus</taxon>
    </lineage>
</organism>
<dbReference type="RefSeq" id="WP_135819483.1">
    <property type="nucleotide sequence ID" value="NZ_SRPG01000566.1"/>
</dbReference>
<keyword evidence="2" id="KW-1185">Reference proteome</keyword>
<dbReference type="Proteomes" id="UP000297972">
    <property type="component" value="Unassembled WGS sequence"/>
</dbReference>
<gene>
    <name evidence="1" type="ORF">E4L95_23085</name>
</gene>
<accession>A0A4Z1BSZ0</accession>
<proteinExistence type="predicted"/>
<evidence type="ECO:0000313" key="2">
    <source>
        <dbReference type="Proteomes" id="UP000297972"/>
    </source>
</evidence>
<dbReference type="EMBL" id="SRPG01000566">
    <property type="protein sequence ID" value="TGN36886.1"/>
    <property type="molecule type" value="Genomic_DNA"/>
</dbReference>
<dbReference type="AlphaFoldDB" id="A0A4Z1BSZ0"/>
<sequence>GLPDLAGVLWWGDEATGRALAQSLAERPGPLVALITALPDRAHLCHERHLCVDTTAAGGNAALLAG</sequence>
<evidence type="ECO:0008006" key="3">
    <source>
        <dbReference type="Google" id="ProtNLM"/>
    </source>
</evidence>
<reference evidence="1 2" key="1">
    <citation type="submission" date="2019-03" db="EMBL/GenBank/DDBJ databases">
        <authorList>
            <person name="Li J."/>
        </authorList>
    </citation>
    <scope>NUCLEOTIDE SEQUENCE [LARGE SCALE GENOMIC DNA]</scope>
    <source>
        <strain evidence="1 2">3058</strain>
    </source>
</reference>
<evidence type="ECO:0000313" key="1">
    <source>
        <dbReference type="EMBL" id="TGN36886.1"/>
    </source>
</evidence>
<dbReference type="OrthoDB" id="9812625at2"/>